<proteinExistence type="predicted"/>
<sequence>MGLGSQVSTAQLVLYLTARSGSDLELNGSSKKLRTGLRLKTKARLDLKLRTRAVSEQTIKLELKQGIESKSGSCSKTQSLAVEHDNDKK</sequence>
<comment type="caution">
    <text evidence="1">The sequence shown here is derived from an EMBL/GenBank/DDBJ whole genome shotgun (WGS) entry which is preliminary data.</text>
</comment>
<keyword evidence="2" id="KW-1185">Reference proteome</keyword>
<dbReference type="Proteomes" id="UP000299102">
    <property type="component" value="Unassembled WGS sequence"/>
</dbReference>
<evidence type="ECO:0000313" key="2">
    <source>
        <dbReference type="Proteomes" id="UP000299102"/>
    </source>
</evidence>
<dbReference type="AlphaFoldDB" id="A0A4C2A5Q5"/>
<dbReference type="EMBL" id="BGZK01002588">
    <property type="protein sequence ID" value="GBP95132.1"/>
    <property type="molecule type" value="Genomic_DNA"/>
</dbReference>
<gene>
    <name evidence="1" type="ORF">EVAR_68995_1</name>
</gene>
<name>A0A4C2A5Q5_EUMVA</name>
<organism evidence="1 2">
    <name type="scientific">Eumeta variegata</name>
    <name type="common">Bagworm moth</name>
    <name type="synonym">Eumeta japonica</name>
    <dbReference type="NCBI Taxonomy" id="151549"/>
    <lineage>
        <taxon>Eukaryota</taxon>
        <taxon>Metazoa</taxon>
        <taxon>Ecdysozoa</taxon>
        <taxon>Arthropoda</taxon>
        <taxon>Hexapoda</taxon>
        <taxon>Insecta</taxon>
        <taxon>Pterygota</taxon>
        <taxon>Neoptera</taxon>
        <taxon>Endopterygota</taxon>
        <taxon>Lepidoptera</taxon>
        <taxon>Glossata</taxon>
        <taxon>Ditrysia</taxon>
        <taxon>Tineoidea</taxon>
        <taxon>Psychidae</taxon>
        <taxon>Oiketicinae</taxon>
        <taxon>Eumeta</taxon>
    </lineage>
</organism>
<reference evidence="1 2" key="1">
    <citation type="journal article" date="2019" name="Commun. Biol.">
        <title>The bagworm genome reveals a unique fibroin gene that provides high tensile strength.</title>
        <authorList>
            <person name="Kono N."/>
            <person name="Nakamura H."/>
            <person name="Ohtoshi R."/>
            <person name="Tomita M."/>
            <person name="Numata K."/>
            <person name="Arakawa K."/>
        </authorList>
    </citation>
    <scope>NUCLEOTIDE SEQUENCE [LARGE SCALE GENOMIC DNA]</scope>
</reference>
<evidence type="ECO:0000313" key="1">
    <source>
        <dbReference type="EMBL" id="GBP95132.1"/>
    </source>
</evidence>
<accession>A0A4C2A5Q5</accession>
<protein>
    <submittedName>
        <fullName evidence="1">Uncharacterized protein</fullName>
    </submittedName>
</protein>